<dbReference type="Proteomes" id="UP000663889">
    <property type="component" value="Unassembled WGS sequence"/>
</dbReference>
<dbReference type="AlphaFoldDB" id="A0A814W8L2"/>
<evidence type="ECO:0000313" key="2">
    <source>
        <dbReference type="Proteomes" id="UP000663889"/>
    </source>
</evidence>
<name>A0A814W8L2_9BILA</name>
<feature type="non-terminal residue" evidence="1">
    <location>
        <position position="1"/>
    </location>
</feature>
<protein>
    <submittedName>
        <fullName evidence="1">Uncharacterized protein</fullName>
    </submittedName>
</protein>
<dbReference type="EMBL" id="CAJNOU010001404">
    <property type="protein sequence ID" value="CAF1199080.1"/>
    <property type="molecule type" value="Genomic_DNA"/>
</dbReference>
<comment type="caution">
    <text evidence="1">The sequence shown here is derived from an EMBL/GenBank/DDBJ whole genome shotgun (WGS) entry which is preliminary data.</text>
</comment>
<accession>A0A814W8L2</accession>
<evidence type="ECO:0000313" key="1">
    <source>
        <dbReference type="EMBL" id="CAF1199080.1"/>
    </source>
</evidence>
<gene>
    <name evidence="1" type="ORF">SEV965_LOCUS21037</name>
</gene>
<organism evidence="1 2">
    <name type="scientific">Rotaria sordida</name>
    <dbReference type="NCBI Taxonomy" id="392033"/>
    <lineage>
        <taxon>Eukaryota</taxon>
        <taxon>Metazoa</taxon>
        <taxon>Spiralia</taxon>
        <taxon>Gnathifera</taxon>
        <taxon>Rotifera</taxon>
        <taxon>Eurotatoria</taxon>
        <taxon>Bdelloidea</taxon>
        <taxon>Philodinida</taxon>
        <taxon>Philodinidae</taxon>
        <taxon>Rotaria</taxon>
    </lineage>
</organism>
<reference evidence="1" key="1">
    <citation type="submission" date="2021-02" db="EMBL/GenBank/DDBJ databases">
        <authorList>
            <person name="Nowell W R."/>
        </authorList>
    </citation>
    <scope>NUCLEOTIDE SEQUENCE</scope>
</reference>
<sequence length="81" mass="9395">KFLIDDYICSIIPNMNQLISLVVSQSEDRKNYQDKVQSLLDQASNLISLNIREFLWSTVQLLPFEIKTSLLYQLVDFLLSA</sequence>
<proteinExistence type="predicted"/>